<dbReference type="PANTHER" id="PTHR43667">
    <property type="entry name" value="CYCLOPROPANE-FATTY-ACYL-PHOSPHOLIPID SYNTHASE"/>
    <property type="match status" value="1"/>
</dbReference>
<keyword evidence="5" id="KW-0443">Lipid metabolism</keyword>
<dbReference type="GO" id="GO:0008168">
    <property type="term" value="F:methyltransferase activity"/>
    <property type="evidence" value="ECO:0007669"/>
    <property type="project" value="UniProtKB-KW"/>
</dbReference>
<proteinExistence type="inferred from homology"/>
<evidence type="ECO:0000256" key="3">
    <source>
        <dbReference type="ARBA" id="ARBA00022679"/>
    </source>
</evidence>
<keyword evidence="2 7" id="KW-0489">Methyltransferase</keyword>
<dbReference type="GO" id="GO:0032259">
    <property type="term" value="P:methylation"/>
    <property type="evidence" value="ECO:0007669"/>
    <property type="project" value="UniProtKB-KW"/>
</dbReference>
<gene>
    <name evidence="7" type="ORF">SLNSH_07580</name>
</gene>
<keyword evidence="4" id="KW-0949">S-adenosyl-L-methionine</keyword>
<comment type="similarity">
    <text evidence="1">Belongs to the CFA/CMAS family.</text>
</comment>
<dbReference type="InterPro" id="IPR003333">
    <property type="entry name" value="CMAS"/>
</dbReference>
<dbReference type="SUPFAM" id="SSF53335">
    <property type="entry name" value="S-adenosyl-L-methionine-dependent methyltransferases"/>
    <property type="match status" value="1"/>
</dbReference>
<protein>
    <submittedName>
        <fullName evidence="7">SAM-dependent methyltransferase</fullName>
    </submittedName>
</protein>
<dbReference type="OrthoDB" id="9782855at2"/>
<sequence>MPELRFPPAPLRLTPATAADLARGLPFAARQALAVAARIEVGSLTIHLPDGRSLLAEGSVPGPDAVMLVRDYGFAGRLLDGGDIGVAEAFLSGEWDTPDLTRFLELFCANRRLVEDELQGRPLVRLLQQFRHWMNRNTKAGSRRNIHAHYDLGNRFYEAWLDGTMTYSSALFAQAGEDLATAQRRKYAALAETTRIAPDSHVLEIGCGWGGFAEFAATEIGCRVTGLTISRQQFDYARKRMFDLGLNEKVEIKLQDYRDERGLYDRIASIEMFEAVGQEFWPVYFRQLAERLKAGGAAGLQVITIQDRFFETYRREVDFIRRYIFPGGMLPSPGVMRSLGEKVGLALKDERVFGHDYAATLAHWRERFRAAWPSLTPMGFDERFRRMWEYYLAYCEAGFRSGNIDVRQLVYAKPA</sequence>
<evidence type="ECO:0000256" key="1">
    <source>
        <dbReference type="ARBA" id="ARBA00010815"/>
    </source>
</evidence>
<dbReference type="AlphaFoldDB" id="A0A2T1HW19"/>
<organism evidence="7 8">
    <name type="scientific">Alsobacter soli</name>
    <dbReference type="NCBI Taxonomy" id="2109933"/>
    <lineage>
        <taxon>Bacteria</taxon>
        <taxon>Pseudomonadati</taxon>
        <taxon>Pseudomonadota</taxon>
        <taxon>Alphaproteobacteria</taxon>
        <taxon>Hyphomicrobiales</taxon>
        <taxon>Alsobacteraceae</taxon>
        <taxon>Alsobacter</taxon>
    </lineage>
</organism>
<feature type="active site" evidence="6">
    <location>
        <position position="395"/>
    </location>
</feature>
<dbReference type="Pfam" id="PF02353">
    <property type="entry name" value="CMAS"/>
    <property type="match status" value="1"/>
</dbReference>
<dbReference type="InterPro" id="IPR029063">
    <property type="entry name" value="SAM-dependent_MTases_sf"/>
</dbReference>
<dbReference type="InterPro" id="IPR050723">
    <property type="entry name" value="CFA/CMAS"/>
</dbReference>
<evidence type="ECO:0000256" key="5">
    <source>
        <dbReference type="ARBA" id="ARBA00023098"/>
    </source>
</evidence>
<reference evidence="8" key="1">
    <citation type="submission" date="2018-03" db="EMBL/GenBank/DDBJ databases">
        <authorList>
            <person name="Sun L."/>
            <person name="Liu H."/>
            <person name="Chen W."/>
            <person name="Huang K."/>
            <person name="Liu W."/>
            <person name="Gao X."/>
        </authorList>
    </citation>
    <scope>NUCLEOTIDE SEQUENCE [LARGE SCALE GENOMIC DNA]</scope>
    <source>
        <strain evidence="8">SH9</strain>
    </source>
</reference>
<evidence type="ECO:0000313" key="8">
    <source>
        <dbReference type="Proteomes" id="UP000239772"/>
    </source>
</evidence>
<dbReference type="RefSeq" id="WP_106336069.1">
    <property type="nucleotide sequence ID" value="NZ_PVZS01000006.1"/>
</dbReference>
<keyword evidence="8" id="KW-1185">Reference proteome</keyword>
<accession>A0A2T1HW19</accession>
<keyword evidence="3 7" id="KW-0808">Transferase</keyword>
<evidence type="ECO:0000256" key="6">
    <source>
        <dbReference type="PIRSR" id="PIRSR003085-1"/>
    </source>
</evidence>
<dbReference type="EMBL" id="PVZS01000006">
    <property type="protein sequence ID" value="PSC05825.1"/>
    <property type="molecule type" value="Genomic_DNA"/>
</dbReference>
<dbReference type="CDD" id="cd02440">
    <property type="entry name" value="AdoMet_MTases"/>
    <property type="match status" value="1"/>
</dbReference>
<dbReference type="GO" id="GO:0008610">
    <property type="term" value="P:lipid biosynthetic process"/>
    <property type="evidence" value="ECO:0007669"/>
    <property type="project" value="InterPro"/>
</dbReference>
<dbReference type="Gene3D" id="3.40.50.150">
    <property type="entry name" value="Vaccinia Virus protein VP39"/>
    <property type="match status" value="1"/>
</dbReference>
<evidence type="ECO:0000256" key="4">
    <source>
        <dbReference type="ARBA" id="ARBA00022691"/>
    </source>
</evidence>
<dbReference type="PIRSF" id="PIRSF003085">
    <property type="entry name" value="CMAS"/>
    <property type="match status" value="1"/>
</dbReference>
<evidence type="ECO:0000256" key="2">
    <source>
        <dbReference type="ARBA" id="ARBA00022603"/>
    </source>
</evidence>
<dbReference type="Proteomes" id="UP000239772">
    <property type="component" value="Unassembled WGS sequence"/>
</dbReference>
<comment type="caution">
    <text evidence="7">The sequence shown here is derived from an EMBL/GenBank/DDBJ whole genome shotgun (WGS) entry which is preliminary data.</text>
</comment>
<dbReference type="PANTHER" id="PTHR43667:SF2">
    <property type="entry name" value="FATTY ACID C-METHYL TRANSFERASE"/>
    <property type="match status" value="1"/>
</dbReference>
<name>A0A2T1HW19_9HYPH</name>
<evidence type="ECO:0000313" key="7">
    <source>
        <dbReference type="EMBL" id="PSC05825.1"/>
    </source>
</evidence>